<keyword evidence="2" id="KW-0808">Transferase</keyword>
<organism evidence="2 3">
    <name type="scientific">Rhodanobacter humi</name>
    <dbReference type="NCBI Taxonomy" id="1888173"/>
    <lineage>
        <taxon>Bacteria</taxon>
        <taxon>Pseudomonadati</taxon>
        <taxon>Pseudomonadota</taxon>
        <taxon>Gammaproteobacteria</taxon>
        <taxon>Lysobacterales</taxon>
        <taxon>Rhodanobacteraceae</taxon>
        <taxon>Rhodanobacter</taxon>
    </lineage>
</organism>
<gene>
    <name evidence="2" type="ORF">AB7878_15775</name>
</gene>
<dbReference type="PANTHER" id="PTHR33164">
    <property type="entry name" value="TRANSCRIPTIONAL REGULATOR, MARR FAMILY"/>
    <property type="match status" value="1"/>
</dbReference>
<dbReference type="EMBL" id="JBGBPY010000001">
    <property type="protein sequence ID" value="MEY2183880.1"/>
    <property type="molecule type" value="Genomic_DNA"/>
</dbReference>
<keyword evidence="3" id="KW-1185">Reference proteome</keyword>
<name>A0ABV4AU38_9GAMM</name>
<dbReference type="InterPro" id="IPR039422">
    <property type="entry name" value="MarR/SlyA-like"/>
</dbReference>
<protein>
    <submittedName>
        <fullName evidence="2">GNAT family N-acetyltransferase</fullName>
        <ecNumber evidence="2">2.3.1.-</ecNumber>
    </submittedName>
</protein>
<dbReference type="PANTHER" id="PTHR33164:SF43">
    <property type="entry name" value="HTH-TYPE TRANSCRIPTIONAL REPRESSOR YETL"/>
    <property type="match status" value="1"/>
</dbReference>
<reference evidence="2 3" key="1">
    <citation type="submission" date="2024-07" db="EMBL/GenBank/DDBJ databases">
        <title>Molecular mechanisms and environmental adaptations of flagellar loss and biofilm growth of Rhodanobacter under environmental stress.</title>
        <authorList>
            <person name="Chen M."/>
        </authorList>
    </citation>
    <scope>NUCLEOTIDE SEQUENCE [LARGE SCALE GENOMIC DNA]</scope>
    <source>
        <strain evidence="2 3">RS22</strain>
    </source>
</reference>
<dbReference type="SUPFAM" id="SSF46785">
    <property type="entry name" value="Winged helix' DNA-binding domain"/>
    <property type="match status" value="1"/>
</dbReference>
<sequence>MATDVLRELGPAYLGSRLKRLGERMQAGAARLTTDAGLPMQPSHMPLLSALDGQALTVGELVQAVGTSQPGVTRGVRQLVEMGLVQSQQGVDQRKRSVSLTPAGVTALARARLHVIPAVEDAVHALMDGGLDAFMEQISQLENVLSAAPIDVLAARSSREVLTIREYDDTLAGEFRDINAEWINAMFHLEAVDNEVLNHPREKIIDAGGAILFVEARGLGIVGACALLRSGPGAYELTKMGVRESARGLKAGEFLLAEIVRRAMAMHADPLYLLTNKRCAAAVHLYEKLGFRHDKEIMARYGAEYERCDVAMRYFPDAPKQTAGL</sequence>
<dbReference type="SMART" id="SM00347">
    <property type="entry name" value="HTH_MARR"/>
    <property type="match status" value="1"/>
</dbReference>
<dbReference type="SUPFAM" id="SSF55729">
    <property type="entry name" value="Acyl-CoA N-acyltransferases (Nat)"/>
    <property type="match status" value="1"/>
</dbReference>
<dbReference type="Pfam" id="PF13508">
    <property type="entry name" value="Acetyltransf_7"/>
    <property type="match status" value="1"/>
</dbReference>
<dbReference type="PROSITE" id="PS51186">
    <property type="entry name" value="GNAT"/>
    <property type="match status" value="1"/>
</dbReference>
<dbReference type="InterPro" id="IPR000835">
    <property type="entry name" value="HTH_MarR-typ"/>
</dbReference>
<dbReference type="InterPro" id="IPR000182">
    <property type="entry name" value="GNAT_dom"/>
</dbReference>
<keyword evidence="2" id="KW-0012">Acyltransferase</keyword>
<dbReference type="Proteomes" id="UP001562159">
    <property type="component" value="Unassembled WGS sequence"/>
</dbReference>
<dbReference type="CDD" id="cd00090">
    <property type="entry name" value="HTH_ARSR"/>
    <property type="match status" value="1"/>
</dbReference>
<accession>A0ABV4AU38</accession>
<dbReference type="InterPro" id="IPR036390">
    <property type="entry name" value="WH_DNA-bd_sf"/>
</dbReference>
<proteinExistence type="predicted"/>
<dbReference type="Gene3D" id="1.10.10.10">
    <property type="entry name" value="Winged helix-like DNA-binding domain superfamily/Winged helix DNA-binding domain"/>
    <property type="match status" value="1"/>
</dbReference>
<dbReference type="Pfam" id="PF12802">
    <property type="entry name" value="MarR_2"/>
    <property type="match status" value="1"/>
</dbReference>
<dbReference type="InterPro" id="IPR011991">
    <property type="entry name" value="ArsR-like_HTH"/>
</dbReference>
<dbReference type="CDD" id="cd04301">
    <property type="entry name" value="NAT_SF"/>
    <property type="match status" value="1"/>
</dbReference>
<dbReference type="InterPro" id="IPR016181">
    <property type="entry name" value="Acyl_CoA_acyltransferase"/>
</dbReference>
<comment type="caution">
    <text evidence="2">The sequence shown here is derived from an EMBL/GenBank/DDBJ whole genome shotgun (WGS) entry which is preliminary data.</text>
</comment>
<dbReference type="InterPro" id="IPR036388">
    <property type="entry name" value="WH-like_DNA-bd_sf"/>
</dbReference>
<evidence type="ECO:0000313" key="2">
    <source>
        <dbReference type="EMBL" id="MEY2183880.1"/>
    </source>
</evidence>
<dbReference type="EC" id="2.3.1.-" evidence="2"/>
<dbReference type="GO" id="GO:0016746">
    <property type="term" value="F:acyltransferase activity"/>
    <property type="evidence" value="ECO:0007669"/>
    <property type="project" value="UniProtKB-KW"/>
</dbReference>
<evidence type="ECO:0000313" key="3">
    <source>
        <dbReference type="Proteomes" id="UP001562159"/>
    </source>
</evidence>
<feature type="domain" description="N-acetyltransferase" evidence="1">
    <location>
        <begin position="173"/>
        <end position="317"/>
    </location>
</feature>
<evidence type="ECO:0000259" key="1">
    <source>
        <dbReference type="PROSITE" id="PS51186"/>
    </source>
</evidence>
<dbReference type="Gene3D" id="3.40.630.30">
    <property type="match status" value="1"/>
</dbReference>